<dbReference type="STRING" id="52586.A0A0B1P784"/>
<evidence type="ECO:0000313" key="4">
    <source>
        <dbReference type="Proteomes" id="UP000030854"/>
    </source>
</evidence>
<dbReference type="OMA" id="ADMDMVT"/>
<evidence type="ECO:0000313" key="3">
    <source>
        <dbReference type="EMBL" id="KHJ34562.1"/>
    </source>
</evidence>
<dbReference type="AlphaFoldDB" id="A0A0B1P784"/>
<evidence type="ECO:0000259" key="2">
    <source>
        <dbReference type="Pfam" id="PF25567"/>
    </source>
</evidence>
<sequence length="653" mass="73908">MKRLGRRKYRAKTRSESKIKSHVDPEFMAIREQQILPVIRDLQCSDLSIRSAATQSALKLIQDQKLRKGLLREQIVKILLEQTINDSDLQAKADGWSILRGLAKEEEADFCIHLYRQDILEKLDEIIKTIIETLKSSDPLFSGLTQPQQDVIWNLTVSIVNILTFLCESHDEAVEALSKFPAVLKFLFELLALKLKPPELENEVLLCLITLTEDNEAIVEQIVANEKWFQSLVIIKDIAKISAIYACGVLHNIFSSSKCPEHYMTDKETSDAMLIPLLINHIEQFTSNEDAGHSESISGQSLQVVFEIIASIAASLQDKIDYNSQKGKKLVDSKTEELDGGDTEMETDSITGDLNDEIEADIKMVTNNESDNDELSQSTDLTLDRLIRLATPKILRIFTVKKFVSDNINERALSALNNITWTVSNIDNTSEHFAVLQKVWASLAQEIWEQVICRFLDLCTDNIELASLITSLAWAVARSVKGIVKLSPSNEDKIILLYKISRNLEQDNGSKKSNTEKLDKFQGLGVKCIGILGNLAFDPTTIDINRKIGNFLLTIVQSLPAVPAADVIESLNHIFDIYADHSYSYDESVFWTDNFCKSLEEIQSKIKKMAKSIDRRKSRELRTRADEAVLNLDRFLAYKKKEKTKILSQIIRN</sequence>
<reference evidence="3 4" key="1">
    <citation type="journal article" date="2014" name="BMC Genomics">
        <title>Adaptive genomic structural variation in the grape powdery mildew pathogen, Erysiphe necator.</title>
        <authorList>
            <person name="Jones L."/>
            <person name="Riaz S."/>
            <person name="Morales-Cruz A."/>
            <person name="Amrine K.C."/>
            <person name="McGuire B."/>
            <person name="Gubler W.D."/>
            <person name="Walker M.A."/>
            <person name="Cantu D."/>
        </authorList>
    </citation>
    <scope>NUCLEOTIDE SEQUENCE [LARGE SCALE GENOMIC DNA]</scope>
    <source>
        <strain evidence="4">c</strain>
    </source>
</reference>
<dbReference type="Pfam" id="PF25567">
    <property type="entry name" value="TPR_SYO1"/>
    <property type="match status" value="1"/>
</dbReference>
<dbReference type="Proteomes" id="UP000030854">
    <property type="component" value="Unassembled WGS sequence"/>
</dbReference>
<protein>
    <submittedName>
        <fullName evidence="3">Putative arm-like repeat-containing protein</fullName>
    </submittedName>
</protein>
<dbReference type="InterPro" id="IPR057990">
    <property type="entry name" value="TPR_SYO1"/>
</dbReference>
<dbReference type="HOGENOM" id="CLU_028608_0_0_1"/>
<feature type="domain" description="SYO1-like TPR repeats" evidence="2">
    <location>
        <begin position="406"/>
        <end position="642"/>
    </location>
</feature>
<dbReference type="SUPFAM" id="SSF48371">
    <property type="entry name" value="ARM repeat"/>
    <property type="match status" value="1"/>
</dbReference>
<dbReference type="GO" id="GO:0051082">
    <property type="term" value="F:unfolded protein binding"/>
    <property type="evidence" value="ECO:0007669"/>
    <property type="project" value="TreeGrafter"/>
</dbReference>
<keyword evidence="4" id="KW-1185">Reference proteome</keyword>
<comment type="caution">
    <text evidence="3">The sequence shown here is derived from an EMBL/GenBank/DDBJ whole genome shotgun (WGS) entry which is preliminary data.</text>
</comment>
<dbReference type="InterPro" id="IPR052616">
    <property type="entry name" value="SYO1-like"/>
</dbReference>
<dbReference type="InterPro" id="IPR016024">
    <property type="entry name" value="ARM-type_fold"/>
</dbReference>
<evidence type="ECO:0000256" key="1">
    <source>
        <dbReference type="ARBA" id="ARBA00049983"/>
    </source>
</evidence>
<accession>A0A0B1P784</accession>
<dbReference type="InterPro" id="IPR011989">
    <property type="entry name" value="ARM-like"/>
</dbReference>
<gene>
    <name evidence="3" type="ORF">EV44_g1572</name>
</gene>
<dbReference type="PANTHER" id="PTHR13347:SF1">
    <property type="entry name" value="HEAT REPEAT-CONTAINING PROTEIN 3"/>
    <property type="match status" value="1"/>
</dbReference>
<dbReference type="GO" id="GO:0006606">
    <property type="term" value="P:protein import into nucleus"/>
    <property type="evidence" value="ECO:0007669"/>
    <property type="project" value="TreeGrafter"/>
</dbReference>
<organism evidence="3 4">
    <name type="scientific">Uncinula necator</name>
    <name type="common">Grape powdery mildew</name>
    <dbReference type="NCBI Taxonomy" id="52586"/>
    <lineage>
        <taxon>Eukaryota</taxon>
        <taxon>Fungi</taxon>
        <taxon>Dikarya</taxon>
        <taxon>Ascomycota</taxon>
        <taxon>Pezizomycotina</taxon>
        <taxon>Leotiomycetes</taxon>
        <taxon>Erysiphales</taxon>
        <taxon>Erysiphaceae</taxon>
        <taxon>Erysiphe</taxon>
    </lineage>
</organism>
<dbReference type="EMBL" id="JNVN01000818">
    <property type="protein sequence ID" value="KHJ34562.1"/>
    <property type="molecule type" value="Genomic_DNA"/>
</dbReference>
<dbReference type="GO" id="GO:0042273">
    <property type="term" value="P:ribosomal large subunit biogenesis"/>
    <property type="evidence" value="ECO:0007669"/>
    <property type="project" value="TreeGrafter"/>
</dbReference>
<comment type="similarity">
    <text evidence="1">Belongs to the nuclear import and ribosome assembly adapter family.</text>
</comment>
<dbReference type="OrthoDB" id="288703at2759"/>
<proteinExistence type="inferred from homology"/>
<dbReference type="CDD" id="cd13394">
    <property type="entry name" value="Syo1_like"/>
    <property type="match status" value="1"/>
</dbReference>
<dbReference type="Gene3D" id="1.25.10.10">
    <property type="entry name" value="Leucine-rich Repeat Variant"/>
    <property type="match status" value="2"/>
</dbReference>
<dbReference type="PANTHER" id="PTHR13347">
    <property type="entry name" value="HEAT REPEAT-CONTAINING PROTEIN 3"/>
    <property type="match status" value="1"/>
</dbReference>
<name>A0A0B1P784_UNCNE</name>